<organism evidence="1 2">
    <name type="scientific">Rubellimicrobium roseum</name>
    <dbReference type="NCBI Taxonomy" id="687525"/>
    <lineage>
        <taxon>Bacteria</taxon>
        <taxon>Pseudomonadati</taxon>
        <taxon>Pseudomonadota</taxon>
        <taxon>Alphaproteobacteria</taxon>
        <taxon>Rhodobacterales</taxon>
        <taxon>Roseobacteraceae</taxon>
        <taxon>Rubellimicrobium</taxon>
    </lineage>
</organism>
<reference evidence="1 2" key="1">
    <citation type="submission" date="2019-06" db="EMBL/GenBank/DDBJ databases">
        <authorList>
            <person name="Jiang L."/>
        </authorList>
    </citation>
    <scope>NUCLEOTIDE SEQUENCE [LARGE SCALE GENOMIC DNA]</scope>
    <source>
        <strain evidence="1 2">YIM 48858</strain>
    </source>
</reference>
<evidence type="ECO:0008006" key="3">
    <source>
        <dbReference type="Google" id="ProtNLM"/>
    </source>
</evidence>
<protein>
    <recommendedName>
        <fullName evidence="3">DUF3489 domain-containing protein</fullName>
    </recommendedName>
</protein>
<proteinExistence type="predicted"/>
<dbReference type="EMBL" id="VDFV01000002">
    <property type="protein sequence ID" value="TNC74146.1"/>
    <property type="molecule type" value="Genomic_DNA"/>
</dbReference>
<dbReference type="Proteomes" id="UP000305709">
    <property type="component" value="Unassembled WGS sequence"/>
</dbReference>
<evidence type="ECO:0000313" key="1">
    <source>
        <dbReference type="EMBL" id="TNC74146.1"/>
    </source>
</evidence>
<sequence length="127" mass="14113">MLRYQFHHLTDAHVVSVLHHMRAAILRDERDGLAHVDALLRQYGVDPATLPIPRKVPKHFKRGTLRRGILDALRSGPLTAAQIAAVVAPDLPRQAARARVSGALSDMKAAGWVRLEGMAGRYKWRLA</sequence>
<dbReference type="RefSeq" id="WP_176559258.1">
    <property type="nucleotide sequence ID" value="NZ_VDFV01000002.1"/>
</dbReference>
<accession>A0A5C4NM00</accession>
<evidence type="ECO:0000313" key="2">
    <source>
        <dbReference type="Proteomes" id="UP000305709"/>
    </source>
</evidence>
<comment type="caution">
    <text evidence="1">The sequence shown here is derived from an EMBL/GenBank/DDBJ whole genome shotgun (WGS) entry which is preliminary data.</text>
</comment>
<dbReference type="AlphaFoldDB" id="A0A5C4NM00"/>
<name>A0A5C4NM00_9RHOB</name>
<keyword evidence="2" id="KW-1185">Reference proteome</keyword>
<gene>
    <name evidence="1" type="ORF">FHG71_02840</name>
</gene>